<feature type="region of interest" description="Disordered" evidence="3">
    <location>
        <begin position="11"/>
        <end position="37"/>
    </location>
</feature>
<protein>
    <submittedName>
        <fullName evidence="5">NudC domain containing 3</fullName>
    </submittedName>
</protein>
<dbReference type="AlphaFoldDB" id="A0ABD2QD55"/>
<dbReference type="EMBL" id="JBJKFK010000377">
    <property type="protein sequence ID" value="KAL3317483.1"/>
    <property type="molecule type" value="Genomic_DNA"/>
</dbReference>
<dbReference type="PANTHER" id="PTHR12356:SF3">
    <property type="entry name" value="NUCLEAR MIGRATION PROTEIN NUDC"/>
    <property type="match status" value="1"/>
</dbReference>
<proteinExistence type="predicted"/>
<dbReference type="InterPro" id="IPR008978">
    <property type="entry name" value="HSP20-like_chaperone"/>
</dbReference>
<keyword evidence="2" id="KW-0963">Cytoplasm</keyword>
<evidence type="ECO:0000256" key="2">
    <source>
        <dbReference type="ARBA" id="ARBA00022490"/>
    </source>
</evidence>
<feature type="compositionally biased region" description="Basic and acidic residues" evidence="3">
    <location>
        <begin position="12"/>
        <end position="28"/>
    </location>
</feature>
<organism evidence="5 6">
    <name type="scientific">Cichlidogyrus casuarinus</name>
    <dbReference type="NCBI Taxonomy" id="1844966"/>
    <lineage>
        <taxon>Eukaryota</taxon>
        <taxon>Metazoa</taxon>
        <taxon>Spiralia</taxon>
        <taxon>Lophotrochozoa</taxon>
        <taxon>Platyhelminthes</taxon>
        <taxon>Monogenea</taxon>
        <taxon>Monopisthocotylea</taxon>
        <taxon>Dactylogyridea</taxon>
        <taxon>Ancyrocephalidae</taxon>
        <taxon>Cichlidogyrus</taxon>
    </lineage>
</organism>
<evidence type="ECO:0000313" key="5">
    <source>
        <dbReference type="EMBL" id="KAL3317483.1"/>
    </source>
</evidence>
<dbReference type="SUPFAM" id="SSF49764">
    <property type="entry name" value="HSP20-like chaperones"/>
    <property type="match status" value="1"/>
</dbReference>
<dbReference type="PROSITE" id="PS51203">
    <property type="entry name" value="CS"/>
    <property type="match status" value="1"/>
</dbReference>
<evidence type="ECO:0000259" key="4">
    <source>
        <dbReference type="PROSITE" id="PS51203"/>
    </source>
</evidence>
<evidence type="ECO:0000313" key="6">
    <source>
        <dbReference type="Proteomes" id="UP001626550"/>
    </source>
</evidence>
<dbReference type="PANTHER" id="PTHR12356">
    <property type="entry name" value="NUCLEAR MOVEMENT PROTEIN NUDC"/>
    <property type="match status" value="1"/>
</dbReference>
<feature type="domain" description="CS" evidence="4">
    <location>
        <begin position="56"/>
        <end position="146"/>
    </location>
</feature>
<feature type="region of interest" description="Disordered" evidence="3">
    <location>
        <begin position="206"/>
        <end position="227"/>
    </location>
</feature>
<name>A0ABD2QD55_9PLAT</name>
<comment type="caution">
    <text evidence="5">The sequence shown here is derived from an EMBL/GenBank/DDBJ whole genome shotgun (WGS) entry which is preliminary data.</text>
</comment>
<keyword evidence="6" id="KW-1185">Reference proteome</keyword>
<dbReference type="CDD" id="cd06467">
    <property type="entry name" value="p23_NUDC_like"/>
    <property type="match status" value="1"/>
</dbReference>
<dbReference type="Pfam" id="PF04969">
    <property type="entry name" value="CS"/>
    <property type="match status" value="1"/>
</dbReference>
<sequence>MMDNLPSIIEAETQRSRGDIKPINKPVKEIPLGAPQASSEGEEGVYLADADCYNGANREKFSWSQKINELDIIVKIPKDVKTAKSLKVSIEKTHINVSLVDKTTIIDEDLVWPIKHTDVTWSFDPEEHKLNISCDKAEERWWESLFTTEEKINTRKIDCSRPITDLSEEAQAKIAQMKFDQEQKQKGLPTSDQMKMHDILKENWNKEGSPFQGQAFDPSLINMSTNG</sequence>
<gene>
    <name evidence="5" type="primary">NUDCD3</name>
    <name evidence="5" type="ORF">Ciccas_003862</name>
</gene>
<reference evidence="5 6" key="1">
    <citation type="submission" date="2024-11" db="EMBL/GenBank/DDBJ databases">
        <title>Adaptive evolution of stress response genes in parasites aligns with host niche diversity.</title>
        <authorList>
            <person name="Hahn C."/>
            <person name="Resl P."/>
        </authorList>
    </citation>
    <scope>NUCLEOTIDE SEQUENCE [LARGE SCALE GENOMIC DNA]</scope>
    <source>
        <strain evidence="5">EGGRZ-B1_66</strain>
        <tissue evidence="5">Body</tissue>
    </source>
</reference>
<accession>A0ABD2QD55</accession>
<dbReference type="GO" id="GO:0005737">
    <property type="term" value="C:cytoplasm"/>
    <property type="evidence" value="ECO:0007669"/>
    <property type="project" value="UniProtKB-SubCell"/>
</dbReference>
<dbReference type="Gene3D" id="2.60.40.790">
    <property type="match status" value="1"/>
</dbReference>
<dbReference type="Proteomes" id="UP001626550">
    <property type="component" value="Unassembled WGS sequence"/>
</dbReference>
<evidence type="ECO:0000256" key="3">
    <source>
        <dbReference type="SAM" id="MobiDB-lite"/>
    </source>
</evidence>
<dbReference type="InterPro" id="IPR037898">
    <property type="entry name" value="NudC_fam"/>
</dbReference>
<comment type="subcellular location">
    <subcellularLocation>
        <location evidence="1">Cytoplasm</location>
    </subcellularLocation>
</comment>
<evidence type="ECO:0000256" key="1">
    <source>
        <dbReference type="ARBA" id="ARBA00004496"/>
    </source>
</evidence>
<dbReference type="InterPro" id="IPR007052">
    <property type="entry name" value="CS_dom"/>
</dbReference>